<reference evidence="1" key="1">
    <citation type="submission" date="2019-08" db="EMBL/GenBank/DDBJ databases">
        <authorList>
            <person name="Kucharzyk K."/>
            <person name="Murdoch R.W."/>
            <person name="Higgins S."/>
            <person name="Loffler F."/>
        </authorList>
    </citation>
    <scope>NUCLEOTIDE SEQUENCE</scope>
</reference>
<gene>
    <name evidence="1" type="ORF">SDC9_183249</name>
</gene>
<proteinExistence type="predicted"/>
<dbReference type="EMBL" id="VSSQ01089546">
    <property type="protein sequence ID" value="MPN35750.1"/>
    <property type="molecule type" value="Genomic_DNA"/>
</dbReference>
<comment type="caution">
    <text evidence="1">The sequence shown here is derived from an EMBL/GenBank/DDBJ whole genome shotgun (WGS) entry which is preliminary data.</text>
</comment>
<accession>A0A645HAL2</accession>
<name>A0A645HAL2_9ZZZZ</name>
<dbReference type="AlphaFoldDB" id="A0A645HAL2"/>
<evidence type="ECO:0000313" key="1">
    <source>
        <dbReference type="EMBL" id="MPN35750.1"/>
    </source>
</evidence>
<protein>
    <submittedName>
        <fullName evidence="1">Uncharacterized protein</fullName>
    </submittedName>
</protein>
<organism evidence="1">
    <name type="scientific">bioreactor metagenome</name>
    <dbReference type="NCBI Taxonomy" id="1076179"/>
    <lineage>
        <taxon>unclassified sequences</taxon>
        <taxon>metagenomes</taxon>
        <taxon>ecological metagenomes</taxon>
    </lineage>
</organism>
<sequence length="55" mass="6905">MQKRTVITNYAELRNIYFQRRHHKLDEWRDFCDWMKETLPYAKELICVEKDEAKN</sequence>